<sequence length="767" mass="88059">MFGRNKKIDLTAEKKGLINWVNGVIILIILSIYPDLSSGQSTEKKHPIPIGWDAYLMWDKLPQQRTGVRAYMRSTYDREGGNQSADASHFLFANEEDHNVTLDVKGKGILYFFRANHWHGSPWHFIVDGKDNLVRETGTSDPIHAKNKLQNTAFIPKDPFPEPLAWTWSTTKGADLIWTPMSFTDSFRIAYSRTRYGTGYYIYHLYANEEGLTQKIESWDINEPAKQEVVELLGRAGTDIAPDDIYKVHGKVQLDKPSKEIAVIKSPSSTIRALKFSLPLDKSLDLERMRLKVTWDEADFPSIDAPLCLFFGAGTFYNRDEKEYLVKGFPINIRFDYKNQQVELACYYPMPFFRSAKIEITDIVPDDTEIAYEIRYEKSAVPDSISSYLHATYMDMPDPELGEDLVFLDTKGVEGHDEWSGSFVGTSFIFSHDNFLGTLEGDPRFFFDDSQTPQAYGTGTEEWGGGGDYWGGRNMTLPLAGHPCGAPDRQEAKNERDMIQSAYRFLIADLMPFGRRAVIRFEHGGENLSSEHYETVTYWYGLPMATLIKTDEIDIGNTDSEHAHQYYAPDASEVDTIRSRYEWGIDFFPERTWGMNPDKIQGYDKKRGKDIYPEQIKYGRYTRKGSEFNIQLAPNNKGALLRRTLDYGFPNQTAEIYIGPAGKKPEDIGEEEWEKVGIWYLAGSNTCLYSDPGGELEKRLHRTKTSNRRFRDDEFLIPARYTKDKSELRLRVRYIPDGQELFPGFPFPRENAWSELSYEVYSYISPD</sequence>
<keyword evidence="1" id="KW-0812">Transmembrane</keyword>
<evidence type="ECO:0000256" key="1">
    <source>
        <dbReference type="SAM" id="Phobius"/>
    </source>
</evidence>
<dbReference type="Pfam" id="PF11175">
    <property type="entry name" value="DUF2961"/>
    <property type="match status" value="1"/>
</dbReference>
<keyword evidence="3" id="KW-1185">Reference proteome</keyword>
<protein>
    <submittedName>
        <fullName evidence="2">DUF2961 domain-containing protein</fullName>
    </submittedName>
</protein>
<dbReference type="EMBL" id="JBHSJJ010000006">
    <property type="protein sequence ID" value="MFC4872537.1"/>
    <property type="molecule type" value="Genomic_DNA"/>
</dbReference>
<gene>
    <name evidence="2" type="ORF">ACFPFU_12630</name>
</gene>
<organism evidence="2 3">
    <name type="scientific">Negadavirga shengliensis</name>
    <dbReference type="NCBI Taxonomy" id="1389218"/>
    <lineage>
        <taxon>Bacteria</taxon>
        <taxon>Pseudomonadati</taxon>
        <taxon>Bacteroidota</taxon>
        <taxon>Cytophagia</taxon>
        <taxon>Cytophagales</taxon>
        <taxon>Cyclobacteriaceae</taxon>
        <taxon>Negadavirga</taxon>
    </lineage>
</organism>
<dbReference type="InterPro" id="IPR021345">
    <property type="entry name" value="DUF2961"/>
</dbReference>
<proteinExistence type="predicted"/>
<comment type="caution">
    <text evidence="2">The sequence shown here is derived from an EMBL/GenBank/DDBJ whole genome shotgun (WGS) entry which is preliminary data.</text>
</comment>
<dbReference type="Proteomes" id="UP001595818">
    <property type="component" value="Unassembled WGS sequence"/>
</dbReference>
<dbReference type="Gene3D" id="2.60.120.1390">
    <property type="match status" value="1"/>
</dbReference>
<evidence type="ECO:0000313" key="3">
    <source>
        <dbReference type="Proteomes" id="UP001595818"/>
    </source>
</evidence>
<reference evidence="3" key="1">
    <citation type="journal article" date="2019" name="Int. J. Syst. Evol. Microbiol.">
        <title>The Global Catalogue of Microorganisms (GCM) 10K type strain sequencing project: providing services to taxonomists for standard genome sequencing and annotation.</title>
        <authorList>
            <consortium name="The Broad Institute Genomics Platform"/>
            <consortium name="The Broad Institute Genome Sequencing Center for Infectious Disease"/>
            <person name="Wu L."/>
            <person name="Ma J."/>
        </authorList>
    </citation>
    <scope>NUCLEOTIDE SEQUENCE [LARGE SCALE GENOMIC DNA]</scope>
    <source>
        <strain evidence="3">CGMCC 4.7466</strain>
    </source>
</reference>
<accession>A0ABV9T230</accession>
<name>A0ABV9T230_9BACT</name>
<feature type="transmembrane region" description="Helical" evidence="1">
    <location>
        <begin position="16"/>
        <end position="34"/>
    </location>
</feature>
<keyword evidence="1" id="KW-0472">Membrane</keyword>
<evidence type="ECO:0000313" key="2">
    <source>
        <dbReference type="EMBL" id="MFC4872537.1"/>
    </source>
</evidence>
<keyword evidence="1" id="KW-1133">Transmembrane helix</keyword>
<dbReference type="RefSeq" id="WP_377065011.1">
    <property type="nucleotide sequence ID" value="NZ_JBHSJJ010000006.1"/>
</dbReference>